<dbReference type="AlphaFoldDB" id="A0AB73ILZ9"/>
<sequence>MATMGERFVWRNGRPATPLRLIAGLLYVQYAFNPCQ</sequence>
<reference evidence="1" key="1">
    <citation type="submission" date="2023-07" db="EMBL/GenBank/DDBJ databases">
        <title>Sorghum-associated microbial communities from plants grown in Nebraska, USA.</title>
        <authorList>
            <person name="Schachtman D."/>
        </authorList>
    </citation>
    <scope>NUCLEOTIDE SEQUENCE</scope>
    <source>
        <strain evidence="1">DS1061</strain>
    </source>
</reference>
<organism evidence="1 2">
    <name type="scientific">Paraburkholderia caledonica</name>
    <dbReference type="NCBI Taxonomy" id="134536"/>
    <lineage>
        <taxon>Bacteria</taxon>
        <taxon>Pseudomonadati</taxon>
        <taxon>Pseudomonadota</taxon>
        <taxon>Betaproteobacteria</taxon>
        <taxon>Burkholderiales</taxon>
        <taxon>Burkholderiaceae</taxon>
        <taxon>Paraburkholderia</taxon>
    </lineage>
</organism>
<protein>
    <recommendedName>
        <fullName evidence="3">Transposase</fullName>
    </recommendedName>
</protein>
<name>A0AB73ILZ9_9BURK</name>
<evidence type="ECO:0000313" key="1">
    <source>
        <dbReference type="EMBL" id="MDP9651022.1"/>
    </source>
</evidence>
<comment type="caution">
    <text evidence="1">The sequence shown here is derived from an EMBL/GenBank/DDBJ whole genome shotgun (WGS) entry which is preliminary data.</text>
</comment>
<dbReference type="Proteomes" id="UP001229486">
    <property type="component" value="Unassembled WGS sequence"/>
</dbReference>
<evidence type="ECO:0000313" key="2">
    <source>
        <dbReference type="Proteomes" id="UP001229486"/>
    </source>
</evidence>
<evidence type="ECO:0008006" key="3">
    <source>
        <dbReference type="Google" id="ProtNLM"/>
    </source>
</evidence>
<gene>
    <name evidence="1" type="ORF">J2793_006497</name>
</gene>
<proteinExistence type="predicted"/>
<dbReference type="EMBL" id="JAURTK010000014">
    <property type="protein sequence ID" value="MDP9651022.1"/>
    <property type="molecule type" value="Genomic_DNA"/>
</dbReference>
<accession>A0AB73ILZ9</accession>